<evidence type="ECO:0000256" key="1">
    <source>
        <dbReference type="ARBA" id="ARBA00004651"/>
    </source>
</evidence>
<evidence type="ECO:0000313" key="11">
    <source>
        <dbReference type="Proteomes" id="UP000249645"/>
    </source>
</evidence>
<keyword evidence="5 7" id="KW-1133">Transmembrane helix</keyword>
<comment type="similarity">
    <text evidence="2">Belongs to the ABC-4 integral membrane protein family. LolC/E subfamily.</text>
</comment>
<evidence type="ECO:0000259" key="8">
    <source>
        <dbReference type="Pfam" id="PF02687"/>
    </source>
</evidence>
<feature type="domain" description="ABC3 transporter permease C-terminal" evidence="8">
    <location>
        <begin position="286"/>
        <end position="406"/>
    </location>
</feature>
<protein>
    <submittedName>
        <fullName evidence="10">ABC transporter permease</fullName>
    </submittedName>
</protein>
<sequence>MKTNLKIAWVHLTSRFRQLLVATLSVTFGISMYIFMNSFMSGVNDAQTDITFTSMAHIRIYNDLSDSTPAPIAATNNTGTIQMVSNARNIRYTDGIKNADPIVKAVSSVPDVAHVTEQLNENVFIRNGVTKISASLSGIDVPNEDAVFGISQYMTEGNIYTLEKRTDAIVLGLGLAQSLGVKMGDNIQLTTADGVNKNYTICGLFQTGSTGTDRTKAMISIHAARQLFSKNKSYVTDIQINIKDYNKAREAVAKMNGITNYKIEPWMDGNSQLDSANTLRNILAVAVSLTILIVAGFGIYNIMNMTVNEKIREIAILKAMGYSGKDIVVIFLTQSIVIGIVGGIVGLGLGYLISKIISHVPFHIATLNTLPINFDPKDYVLAFIFGLIVTFFAGYLPAAKASKVDPVDIIRS</sequence>
<gene>
    <name evidence="10" type="ORF">DI598_14715</name>
</gene>
<accession>A0A2W5GQI6</accession>
<dbReference type="Proteomes" id="UP000249645">
    <property type="component" value="Unassembled WGS sequence"/>
</dbReference>
<evidence type="ECO:0000256" key="3">
    <source>
        <dbReference type="ARBA" id="ARBA00022475"/>
    </source>
</evidence>
<dbReference type="EMBL" id="QFOI01000324">
    <property type="protein sequence ID" value="PZP44269.1"/>
    <property type="molecule type" value="Genomic_DNA"/>
</dbReference>
<evidence type="ECO:0000256" key="2">
    <source>
        <dbReference type="ARBA" id="ARBA00005236"/>
    </source>
</evidence>
<evidence type="ECO:0000256" key="5">
    <source>
        <dbReference type="ARBA" id="ARBA00022989"/>
    </source>
</evidence>
<feature type="transmembrane region" description="Helical" evidence="7">
    <location>
        <begin position="327"/>
        <end position="353"/>
    </location>
</feature>
<feature type="transmembrane region" description="Helical" evidence="7">
    <location>
        <begin position="282"/>
        <end position="303"/>
    </location>
</feature>
<dbReference type="InterPro" id="IPR025857">
    <property type="entry name" value="MacB_PCD"/>
</dbReference>
<dbReference type="InterPro" id="IPR051447">
    <property type="entry name" value="Lipoprotein-release_system"/>
</dbReference>
<dbReference type="GO" id="GO:0044874">
    <property type="term" value="P:lipoprotein localization to outer membrane"/>
    <property type="evidence" value="ECO:0007669"/>
    <property type="project" value="TreeGrafter"/>
</dbReference>
<dbReference type="Pfam" id="PF12704">
    <property type="entry name" value="MacB_PCD"/>
    <property type="match status" value="1"/>
</dbReference>
<evidence type="ECO:0000313" key="10">
    <source>
        <dbReference type="EMBL" id="PZP44269.1"/>
    </source>
</evidence>
<keyword evidence="4 7" id="KW-0812">Transmembrane</keyword>
<comment type="subcellular location">
    <subcellularLocation>
        <location evidence="1">Cell membrane</location>
        <topology evidence="1">Multi-pass membrane protein</topology>
    </subcellularLocation>
</comment>
<dbReference type="PANTHER" id="PTHR30489:SF0">
    <property type="entry name" value="LIPOPROTEIN-RELEASING SYSTEM TRANSMEMBRANE PROTEIN LOLE"/>
    <property type="match status" value="1"/>
</dbReference>
<comment type="caution">
    <text evidence="10">The sequence shown here is derived from an EMBL/GenBank/DDBJ whole genome shotgun (WGS) entry which is preliminary data.</text>
</comment>
<evidence type="ECO:0000256" key="7">
    <source>
        <dbReference type="SAM" id="Phobius"/>
    </source>
</evidence>
<keyword evidence="3" id="KW-1003">Cell membrane</keyword>
<feature type="transmembrane region" description="Helical" evidence="7">
    <location>
        <begin position="20"/>
        <end position="40"/>
    </location>
</feature>
<keyword evidence="6 7" id="KW-0472">Membrane</keyword>
<evidence type="ECO:0000256" key="6">
    <source>
        <dbReference type="ARBA" id="ARBA00023136"/>
    </source>
</evidence>
<reference evidence="10 11" key="1">
    <citation type="submission" date="2017-11" db="EMBL/GenBank/DDBJ databases">
        <title>Infants hospitalized years apart are colonized by the same room-sourced microbial strains.</title>
        <authorList>
            <person name="Brooks B."/>
            <person name="Olm M.R."/>
            <person name="Firek B.A."/>
            <person name="Baker R."/>
            <person name="Thomas B.C."/>
            <person name="Morowitz M.J."/>
            <person name="Banfield J.F."/>
        </authorList>
    </citation>
    <scope>NUCLEOTIDE SEQUENCE [LARGE SCALE GENOMIC DNA]</scope>
    <source>
        <strain evidence="10">S2_009_000_R2_76</strain>
    </source>
</reference>
<dbReference type="InterPro" id="IPR003838">
    <property type="entry name" value="ABC3_permease_C"/>
</dbReference>
<feature type="domain" description="MacB-like periplasmic core" evidence="9">
    <location>
        <begin position="20"/>
        <end position="255"/>
    </location>
</feature>
<name>A0A2W5GQI6_9SPHI</name>
<evidence type="ECO:0000256" key="4">
    <source>
        <dbReference type="ARBA" id="ARBA00022692"/>
    </source>
</evidence>
<dbReference type="AlphaFoldDB" id="A0A2W5GQI6"/>
<evidence type="ECO:0000259" key="9">
    <source>
        <dbReference type="Pfam" id="PF12704"/>
    </source>
</evidence>
<proteinExistence type="inferred from homology"/>
<dbReference type="Pfam" id="PF02687">
    <property type="entry name" value="FtsX"/>
    <property type="match status" value="1"/>
</dbReference>
<organism evidence="10 11">
    <name type="scientific">Pseudopedobacter saltans</name>
    <dbReference type="NCBI Taxonomy" id="151895"/>
    <lineage>
        <taxon>Bacteria</taxon>
        <taxon>Pseudomonadati</taxon>
        <taxon>Bacteroidota</taxon>
        <taxon>Sphingobacteriia</taxon>
        <taxon>Sphingobacteriales</taxon>
        <taxon>Sphingobacteriaceae</taxon>
        <taxon>Pseudopedobacter</taxon>
    </lineage>
</organism>
<dbReference type="GO" id="GO:0098797">
    <property type="term" value="C:plasma membrane protein complex"/>
    <property type="evidence" value="ECO:0007669"/>
    <property type="project" value="TreeGrafter"/>
</dbReference>
<feature type="transmembrane region" description="Helical" evidence="7">
    <location>
        <begin position="379"/>
        <end position="396"/>
    </location>
</feature>
<dbReference type="PANTHER" id="PTHR30489">
    <property type="entry name" value="LIPOPROTEIN-RELEASING SYSTEM TRANSMEMBRANE PROTEIN LOLE"/>
    <property type="match status" value="1"/>
</dbReference>